<dbReference type="CDD" id="cd02094">
    <property type="entry name" value="P-type_ATPase_Cu-like"/>
    <property type="match status" value="1"/>
</dbReference>
<dbReference type="GO" id="GO:0055070">
    <property type="term" value="P:copper ion homeostasis"/>
    <property type="evidence" value="ECO:0007669"/>
    <property type="project" value="TreeGrafter"/>
</dbReference>
<dbReference type="NCBIfam" id="TIGR01494">
    <property type="entry name" value="ATPase_P-type"/>
    <property type="match status" value="1"/>
</dbReference>
<keyword evidence="10 11" id="KW-0472">Membrane</keyword>
<dbReference type="KEGG" id="acm:AciX9_2521"/>
<keyword evidence="3 11" id="KW-1003">Cell membrane</keyword>
<dbReference type="GO" id="GO:0005507">
    <property type="term" value="F:copper ion binding"/>
    <property type="evidence" value="ECO:0007669"/>
    <property type="project" value="TreeGrafter"/>
</dbReference>
<dbReference type="OrthoDB" id="9813266at2"/>
<comment type="subcellular location">
    <subcellularLocation>
        <location evidence="1">Cell membrane</location>
        <topology evidence="1">Multi-pass membrane protein</topology>
    </subcellularLocation>
</comment>
<dbReference type="Pfam" id="PF00702">
    <property type="entry name" value="Hydrolase"/>
    <property type="match status" value="1"/>
</dbReference>
<dbReference type="Gene3D" id="2.70.150.10">
    <property type="entry name" value="Calcium-transporting ATPase, cytoplasmic transduction domain A"/>
    <property type="match status" value="1"/>
</dbReference>
<dbReference type="FunFam" id="2.70.150.10:FF:000020">
    <property type="entry name" value="Copper-exporting P-type ATPase A"/>
    <property type="match status" value="1"/>
</dbReference>
<dbReference type="InterPro" id="IPR059000">
    <property type="entry name" value="ATPase_P-type_domA"/>
</dbReference>
<dbReference type="GO" id="GO:0043682">
    <property type="term" value="F:P-type divalent copper transporter activity"/>
    <property type="evidence" value="ECO:0007669"/>
    <property type="project" value="TreeGrafter"/>
</dbReference>
<evidence type="ECO:0000256" key="7">
    <source>
        <dbReference type="ARBA" id="ARBA00022840"/>
    </source>
</evidence>
<gene>
    <name evidence="14" type="ordered locus">AciX9_2521</name>
</gene>
<evidence type="ECO:0000256" key="11">
    <source>
        <dbReference type="RuleBase" id="RU362081"/>
    </source>
</evidence>
<dbReference type="GO" id="GO:0060003">
    <property type="term" value="P:copper ion export"/>
    <property type="evidence" value="ECO:0007669"/>
    <property type="project" value="UniProtKB-ARBA"/>
</dbReference>
<dbReference type="InterPro" id="IPR023214">
    <property type="entry name" value="HAD_sf"/>
</dbReference>
<dbReference type="PANTHER" id="PTHR43520:SF8">
    <property type="entry name" value="P-TYPE CU(+) TRANSPORTER"/>
    <property type="match status" value="1"/>
</dbReference>
<dbReference type="GO" id="GO:0005886">
    <property type="term" value="C:plasma membrane"/>
    <property type="evidence" value="ECO:0007669"/>
    <property type="project" value="UniProtKB-SubCell"/>
</dbReference>
<dbReference type="SFLD" id="SFLDF00027">
    <property type="entry name" value="p-type_atpase"/>
    <property type="match status" value="1"/>
</dbReference>
<evidence type="ECO:0000256" key="6">
    <source>
        <dbReference type="ARBA" id="ARBA00022741"/>
    </source>
</evidence>
<reference evidence="15" key="1">
    <citation type="submission" date="2011-01" db="EMBL/GenBank/DDBJ databases">
        <title>Complete sequence of chromosome of Acidobacterium sp. MP5ACTX9.</title>
        <authorList>
            <consortium name="US DOE Joint Genome Institute"/>
            <person name="Lucas S."/>
            <person name="Copeland A."/>
            <person name="Lapidus A."/>
            <person name="Cheng J.-F."/>
            <person name="Goodwin L."/>
            <person name="Pitluck S."/>
            <person name="Teshima H."/>
            <person name="Detter J.C."/>
            <person name="Han C."/>
            <person name="Tapia R."/>
            <person name="Land M."/>
            <person name="Hauser L."/>
            <person name="Kyrpides N."/>
            <person name="Ivanova N."/>
            <person name="Ovchinnikova G."/>
            <person name="Pagani I."/>
            <person name="Rawat S.R."/>
            <person name="Mannisto M."/>
            <person name="Haggblom M.M."/>
            <person name="Woyke T."/>
        </authorList>
    </citation>
    <scope>NUCLEOTIDE SEQUENCE [LARGE SCALE GENOMIC DNA]</scope>
    <source>
        <strain evidence="15">MP5ACTX9</strain>
    </source>
</reference>
<keyword evidence="4 11" id="KW-0812">Transmembrane</keyword>
<name>E8WVM2_GRATM</name>
<dbReference type="InterPro" id="IPR009078">
    <property type="entry name" value="Ferritin-like_SF"/>
</dbReference>
<dbReference type="InterPro" id="IPR011017">
    <property type="entry name" value="TRASH_dom"/>
</dbReference>
<dbReference type="Gene3D" id="1.10.620.20">
    <property type="entry name" value="Ribonucleotide Reductase, subunit A"/>
    <property type="match status" value="1"/>
</dbReference>
<evidence type="ECO:0000313" key="14">
    <source>
        <dbReference type="EMBL" id="ADW69551.1"/>
    </source>
</evidence>
<dbReference type="NCBIfam" id="TIGR01511">
    <property type="entry name" value="ATPase-IB1_Cu"/>
    <property type="match status" value="1"/>
</dbReference>
<comment type="similarity">
    <text evidence="2 11">Belongs to the cation transport ATPase (P-type) (TC 3.A.3) family. Type IB subfamily.</text>
</comment>
<dbReference type="InterPro" id="IPR045800">
    <property type="entry name" value="HMBD"/>
</dbReference>
<dbReference type="GO" id="GO:0005524">
    <property type="term" value="F:ATP binding"/>
    <property type="evidence" value="ECO:0007669"/>
    <property type="project" value="UniProtKB-UniRule"/>
</dbReference>
<feature type="domain" description="TRASH" evidence="13">
    <location>
        <begin position="12"/>
        <end position="50"/>
    </location>
</feature>
<evidence type="ECO:0000256" key="10">
    <source>
        <dbReference type="ARBA" id="ARBA00023136"/>
    </source>
</evidence>
<dbReference type="SUPFAM" id="SSF81653">
    <property type="entry name" value="Calcium ATPase, transduction domain A"/>
    <property type="match status" value="1"/>
</dbReference>
<evidence type="ECO:0000256" key="1">
    <source>
        <dbReference type="ARBA" id="ARBA00004651"/>
    </source>
</evidence>
<dbReference type="SUPFAM" id="SSF81665">
    <property type="entry name" value="Calcium ATPase, transmembrane domain M"/>
    <property type="match status" value="1"/>
</dbReference>
<dbReference type="InterPro" id="IPR008250">
    <property type="entry name" value="ATPase_P-typ_transduc_dom_A_sf"/>
</dbReference>
<evidence type="ECO:0000259" key="13">
    <source>
        <dbReference type="SMART" id="SM00746"/>
    </source>
</evidence>
<organism evidence="15">
    <name type="scientific">Granulicella tundricola (strain ATCC BAA-1859 / DSM 23138 / MP5ACTX9)</name>
    <dbReference type="NCBI Taxonomy" id="1198114"/>
    <lineage>
        <taxon>Bacteria</taxon>
        <taxon>Pseudomonadati</taxon>
        <taxon>Acidobacteriota</taxon>
        <taxon>Terriglobia</taxon>
        <taxon>Terriglobales</taxon>
        <taxon>Acidobacteriaceae</taxon>
        <taxon>Granulicella</taxon>
    </lineage>
</organism>
<evidence type="ECO:0000256" key="12">
    <source>
        <dbReference type="SAM" id="MobiDB-lite"/>
    </source>
</evidence>
<dbReference type="SFLD" id="SFLDS00003">
    <property type="entry name" value="Haloacid_Dehalogenase"/>
    <property type="match status" value="1"/>
</dbReference>
<dbReference type="InterPro" id="IPR001757">
    <property type="entry name" value="P_typ_ATPase"/>
</dbReference>
<dbReference type="SFLD" id="SFLDG00002">
    <property type="entry name" value="C1.7:_P-type_atpase_like"/>
    <property type="match status" value="1"/>
</dbReference>
<evidence type="ECO:0000256" key="2">
    <source>
        <dbReference type="ARBA" id="ARBA00006024"/>
    </source>
</evidence>
<sequence length="806" mass="85087">MVDEHTVEEVRDPVCGMMIKPQDAVSHQEYDGHTYYFCSRSCATKFAAAPQRYLQPATKAAPHGNTEAPYICPMHPGVHQLGPGSCPKCGMALEPAVQVAPSTRTQYTCPMHPQIIRDEPGDCPICGMALEPMTITANEANPELDSMTRRFWIGAALTLPLLAIMVSDLLPSHPIQGLLKGPSLGWFELAIASPVVLWGGWPFFQRGWASIVSRNLNMFTLISIGAGSAYLYSVVAVFMPQLFPASFRDTSGQLGLYFEAAAVITVLVLLGQVLELKARSQTSSAIKALLGLAPKTARRISADGQEQDVDLNKIQVGDSLRVRPGEKVPTDGVLTEGSSSVDESMVSGEPIPVEKAKDAKVIAGTINGTGSFVMKTQRVGADTLLAQIVKMVSEAQRTRAPIQRLADTVASYFVPAVLASAVITFIVWAIYGPQPHYAHAPVNAVAVLIIACPCALGLATPMAIMVGTGRGAGEGILIRNAEALEILEKVNTLVVDKTGTLTVGKPILTALAPAEGFDEANLLQLTASLEKASEHPLAAAILAAAQEKKVELLPVDTFQSVTGKGVTGTIRGKKIAIGNVALMSDLGASTETLRGKAEALQAEGQTVMFVATDGRFAGFVAVSDPIKVSTAEAIEQLKKEGIKVVMVTGDNHKTAEAVAKKLGIDFEADVLPEKKAEVVKKLQAAGAIVAMAGDGVNDAPALAQAHVGIAMGTGTDVAMETGGITLIKGDLRGIVKARRLSQHTMSNIRQNLFLAFFYNALGVPLAAGVLYPFFGILLSPMIAAAAMSFSSVSVIGNSLRLRNAKL</sequence>
<feature type="transmembrane region" description="Helical" evidence="11">
    <location>
        <begin position="752"/>
        <end position="774"/>
    </location>
</feature>
<dbReference type="InterPro" id="IPR027256">
    <property type="entry name" value="P-typ_ATPase_IB"/>
</dbReference>
<dbReference type="RefSeq" id="WP_013580866.1">
    <property type="nucleotide sequence ID" value="NC_015064.1"/>
</dbReference>
<evidence type="ECO:0000256" key="5">
    <source>
        <dbReference type="ARBA" id="ARBA00022723"/>
    </source>
</evidence>
<dbReference type="InterPro" id="IPR044492">
    <property type="entry name" value="P_typ_ATPase_HD_dom"/>
</dbReference>
<dbReference type="PaxDb" id="1198114-AciX9_2521"/>
<feature type="transmembrane region" description="Helical" evidence="11">
    <location>
        <begin position="780"/>
        <end position="799"/>
    </location>
</feature>
<evidence type="ECO:0000256" key="4">
    <source>
        <dbReference type="ARBA" id="ARBA00022692"/>
    </source>
</evidence>
<feature type="transmembrane region" description="Helical" evidence="11">
    <location>
        <begin position="409"/>
        <end position="431"/>
    </location>
</feature>
<dbReference type="InterPro" id="IPR023299">
    <property type="entry name" value="ATPase_P-typ_cyto_dom_N"/>
</dbReference>
<dbReference type="GO" id="GO:0016887">
    <property type="term" value="F:ATP hydrolysis activity"/>
    <property type="evidence" value="ECO:0007669"/>
    <property type="project" value="InterPro"/>
</dbReference>
<keyword evidence="9 11" id="KW-1133">Transmembrane helix</keyword>
<protein>
    <submittedName>
        <fullName evidence="14">Heavy metal translocating P-type ATPase</fullName>
    </submittedName>
</protein>
<dbReference type="NCBIfam" id="TIGR01525">
    <property type="entry name" value="ATPase-IB_hvy"/>
    <property type="match status" value="1"/>
</dbReference>
<keyword evidence="5 11" id="KW-0479">Metal-binding</keyword>
<dbReference type="SUPFAM" id="SSF47240">
    <property type="entry name" value="Ferritin-like"/>
    <property type="match status" value="1"/>
</dbReference>
<dbReference type="Pfam" id="PF04945">
    <property type="entry name" value="YHS"/>
    <property type="match status" value="1"/>
</dbReference>
<evidence type="ECO:0000256" key="8">
    <source>
        <dbReference type="ARBA" id="ARBA00022967"/>
    </source>
</evidence>
<dbReference type="GO" id="GO:0016491">
    <property type="term" value="F:oxidoreductase activity"/>
    <property type="evidence" value="ECO:0007669"/>
    <property type="project" value="InterPro"/>
</dbReference>
<dbReference type="InterPro" id="IPR023298">
    <property type="entry name" value="ATPase_P-typ_TM_dom_sf"/>
</dbReference>
<feature type="transmembrane region" description="Helical" evidence="11">
    <location>
        <begin position="216"/>
        <end position="242"/>
    </location>
</feature>
<dbReference type="InterPro" id="IPR012348">
    <property type="entry name" value="RNR-like"/>
</dbReference>
<feature type="region of interest" description="Disordered" evidence="12">
    <location>
        <begin position="327"/>
        <end position="346"/>
    </location>
</feature>
<feature type="transmembrane region" description="Helical" evidence="11">
    <location>
        <begin position="183"/>
        <end position="204"/>
    </location>
</feature>
<dbReference type="PANTHER" id="PTHR43520">
    <property type="entry name" value="ATP7, ISOFORM B"/>
    <property type="match status" value="1"/>
</dbReference>
<dbReference type="SUPFAM" id="SSF56784">
    <property type="entry name" value="HAD-like"/>
    <property type="match status" value="1"/>
</dbReference>
<dbReference type="Pfam" id="PF00122">
    <property type="entry name" value="E1-E2_ATPase"/>
    <property type="match status" value="1"/>
</dbReference>
<dbReference type="Pfam" id="PF19335">
    <property type="entry name" value="HMBD"/>
    <property type="match status" value="2"/>
</dbReference>
<feature type="transmembrane region" description="Helical" evidence="11">
    <location>
        <begin position="437"/>
        <end position="460"/>
    </location>
</feature>
<feature type="transmembrane region" description="Helical" evidence="11">
    <location>
        <begin position="151"/>
        <end position="171"/>
    </location>
</feature>
<dbReference type="eggNOG" id="COG2217">
    <property type="taxonomic scope" value="Bacteria"/>
</dbReference>
<evidence type="ECO:0000313" key="15">
    <source>
        <dbReference type="Proteomes" id="UP000000343"/>
    </source>
</evidence>
<dbReference type="Gene3D" id="3.40.50.1000">
    <property type="entry name" value="HAD superfamily/HAD-like"/>
    <property type="match status" value="1"/>
</dbReference>
<dbReference type="EMBL" id="CP002480">
    <property type="protein sequence ID" value="ADW69551.1"/>
    <property type="molecule type" value="Genomic_DNA"/>
</dbReference>
<keyword evidence="6 11" id="KW-0547">Nucleotide-binding</keyword>
<dbReference type="InterPro" id="IPR007029">
    <property type="entry name" value="YHS_dom"/>
</dbReference>
<keyword evidence="15" id="KW-1185">Reference proteome</keyword>
<dbReference type="PRINTS" id="PR00119">
    <property type="entry name" value="CATATPASE"/>
</dbReference>
<dbReference type="PRINTS" id="PR00943">
    <property type="entry name" value="CUATPASE"/>
</dbReference>
<dbReference type="PROSITE" id="PS00154">
    <property type="entry name" value="ATPASE_E1_E2"/>
    <property type="match status" value="1"/>
</dbReference>
<proteinExistence type="inferred from homology"/>
<accession>E8WVM2</accession>
<dbReference type="InterPro" id="IPR018303">
    <property type="entry name" value="ATPase_P-typ_P_site"/>
</dbReference>
<feature type="transmembrane region" description="Helical" evidence="11">
    <location>
        <begin position="254"/>
        <end position="274"/>
    </location>
</feature>
<dbReference type="HOGENOM" id="CLU_001771_11_2_0"/>
<keyword evidence="8" id="KW-1278">Translocase</keyword>
<dbReference type="STRING" id="1198114.AciX9_2521"/>
<dbReference type="Proteomes" id="UP000000343">
    <property type="component" value="Chromosome"/>
</dbReference>
<evidence type="ECO:0000256" key="3">
    <source>
        <dbReference type="ARBA" id="ARBA00022475"/>
    </source>
</evidence>
<dbReference type="Gene3D" id="3.40.1110.10">
    <property type="entry name" value="Calcium-transporting ATPase, cytoplasmic domain N"/>
    <property type="match status" value="1"/>
</dbReference>
<dbReference type="InterPro" id="IPR036412">
    <property type="entry name" value="HAD-like_sf"/>
</dbReference>
<evidence type="ECO:0000256" key="9">
    <source>
        <dbReference type="ARBA" id="ARBA00022989"/>
    </source>
</evidence>
<dbReference type="SMART" id="SM00746">
    <property type="entry name" value="TRASH"/>
    <property type="match status" value="1"/>
</dbReference>
<dbReference type="AlphaFoldDB" id="E8WVM2"/>
<keyword evidence="7 11" id="KW-0067">ATP-binding</keyword>